<evidence type="ECO:0000313" key="6">
    <source>
        <dbReference type="EMBL" id="VDO02588.1"/>
    </source>
</evidence>
<name>A0A3P7VA66_RODNA</name>
<sequence>MIVAEEYEPMEFGDLMDPINWVHHKPFIFSNGLISWMSRRQAAEAIKELIEKGEEEPDDGE</sequence>
<dbReference type="Pfam" id="PF04712">
    <property type="entry name" value="Radial_spoke"/>
    <property type="match status" value="1"/>
</dbReference>
<evidence type="ECO:0000256" key="4">
    <source>
        <dbReference type="ARBA" id="ARBA00023212"/>
    </source>
</evidence>
<dbReference type="Proteomes" id="UP000278807">
    <property type="component" value="Unassembled WGS sequence"/>
</dbReference>
<dbReference type="AlphaFoldDB" id="A0A3P7VA66"/>
<proteinExistence type="predicted"/>
<reference evidence="6 7" key="1">
    <citation type="submission" date="2018-11" db="EMBL/GenBank/DDBJ databases">
        <authorList>
            <consortium name="Pathogen Informatics"/>
        </authorList>
    </citation>
    <scope>NUCLEOTIDE SEQUENCE [LARGE SCALE GENOMIC DNA]</scope>
</reference>
<keyword evidence="4" id="KW-0206">Cytoskeleton</keyword>
<dbReference type="OrthoDB" id="10478513at2759"/>
<keyword evidence="7" id="KW-1185">Reference proteome</keyword>
<gene>
    <name evidence="6" type="ORF">HNAJ_LOCUS6728</name>
</gene>
<keyword evidence="5" id="KW-0966">Cell projection</keyword>
<protein>
    <submittedName>
        <fullName evidence="6">Uncharacterized protein</fullName>
    </submittedName>
</protein>
<dbReference type="GO" id="GO:0060294">
    <property type="term" value="P:cilium movement involved in cell motility"/>
    <property type="evidence" value="ECO:0007669"/>
    <property type="project" value="InterPro"/>
</dbReference>
<dbReference type="InterPro" id="IPR006802">
    <property type="entry name" value="Radial_spoke"/>
</dbReference>
<keyword evidence="2" id="KW-0963">Cytoplasm</keyword>
<evidence type="ECO:0000256" key="3">
    <source>
        <dbReference type="ARBA" id="ARBA00023069"/>
    </source>
</evidence>
<evidence type="ECO:0000313" key="7">
    <source>
        <dbReference type="Proteomes" id="UP000278807"/>
    </source>
</evidence>
<organism evidence="6 7">
    <name type="scientific">Rodentolepis nana</name>
    <name type="common">Dwarf tapeworm</name>
    <name type="synonym">Hymenolepis nana</name>
    <dbReference type="NCBI Taxonomy" id="102285"/>
    <lineage>
        <taxon>Eukaryota</taxon>
        <taxon>Metazoa</taxon>
        <taxon>Spiralia</taxon>
        <taxon>Lophotrochozoa</taxon>
        <taxon>Platyhelminthes</taxon>
        <taxon>Cestoda</taxon>
        <taxon>Eucestoda</taxon>
        <taxon>Cyclophyllidea</taxon>
        <taxon>Hymenolepididae</taxon>
        <taxon>Rodentolepis</taxon>
    </lineage>
</organism>
<evidence type="ECO:0000256" key="1">
    <source>
        <dbReference type="ARBA" id="ARBA00004430"/>
    </source>
</evidence>
<keyword evidence="3" id="KW-0969">Cilium</keyword>
<comment type="subcellular location">
    <subcellularLocation>
        <location evidence="1">Cytoplasm</location>
        <location evidence="1">Cytoskeleton</location>
        <location evidence="1">Cilium axoneme</location>
    </subcellularLocation>
</comment>
<evidence type="ECO:0000256" key="2">
    <source>
        <dbReference type="ARBA" id="ARBA00022490"/>
    </source>
</evidence>
<dbReference type="GO" id="GO:0060271">
    <property type="term" value="P:cilium assembly"/>
    <property type="evidence" value="ECO:0007669"/>
    <property type="project" value="InterPro"/>
</dbReference>
<accession>A0A3P7VA66</accession>
<dbReference type="EMBL" id="UZAE01008124">
    <property type="protein sequence ID" value="VDO02588.1"/>
    <property type="molecule type" value="Genomic_DNA"/>
</dbReference>
<evidence type="ECO:0000256" key="5">
    <source>
        <dbReference type="ARBA" id="ARBA00023273"/>
    </source>
</evidence>
<dbReference type="GO" id="GO:0001534">
    <property type="term" value="C:radial spoke"/>
    <property type="evidence" value="ECO:0007669"/>
    <property type="project" value="InterPro"/>
</dbReference>